<evidence type="ECO:0000256" key="3">
    <source>
        <dbReference type="ARBA" id="ARBA00007063"/>
    </source>
</evidence>
<dbReference type="PANTHER" id="PTHR22760:SF1">
    <property type="entry name" value="DOL-P-MAN:MAN(7)GLCNAC(2)-PP-DOL ALPHA-1,6-MANNOSYLTRANSFERASE"/>
    <property type="match status" value="1"/>
</dbReference>
<protein>
    <recommendedName>
        <fullName evidence="12">Mannosyltransferase</fullName>
        <ecNumber evidence="12">2.4.1.-</ecNumber>
    </recommendedName>
</protein>
<evidence type="ECO:0000256" key="8">
    <source>
        <dbReference type="ARBA" id="ARBA00022989"/>
    </source>
</evidence>
<dbReference type="UniPathway" id="UPA00378"/>
<dbReference type="Pfam" id="PF03901">
    <property type="entry name" value="Glyco_transf_22"/>
    <property type="match status" value="1"/>
</dbReference>
<feature type="transmembrane region" description="Helical" evidence="12">
    <location>
        <begin position="310"/>
        <end position="330"/>
    </location>
</feature>
<evidence type="ECO:0000256" key="11">
    <source>
        <dbReference type="ARBA" id="ARBA00048899"/>
    </source>
</evidence>
<gene>
    <name evidence="14" type="primary">ALG12</name>
    <name evidence="14" type="ORF">EHS24_003688</name>
</gene>
<keyword evidence="8 12" id="KW-1133">Transmembrane helix</keyword>
<proteinExistence type="inferred from homology"/>
<evidence type="ECO:0000256" key="9">
    <source>
        <dbReference type="ARBA" id="ARBA00023136"/>
    </source>
</evidence>
<comment type="pathway">
    <text evidence="2">Protein modification; protein glycosylation.</text>
</comment>
<dbReference type="OrthoDB" id="19039at2759"/>
<dbReference type="GO" id="GO:0006487">
    <property type="term" value="P:protein N-linked glycosylation"/>
    <property type="evidence" value="ECO:0007669"/>
    <property type="project" value="TreeGrafter"/>
</dbReference>
<dbReference type="EC" id="2.4.1.-" evidence="12"/>
<keyword evidence="5 14" id="KW-0808">Transferase</keyword>
<dbReference type="PANTHER" id="PTHR22760">
    <property type="entry name" value="GLYCOSYLTRANSFERASE"/>
    <property type="match status" value="1"/>
</dbReference>
<evidence type="ECO:0000256" key="1">
    <source>
        <dbReference type="ARBA" id="ARBA00004477"/>
    </source>
</evidence>
<evidence type="ECO:0000256" key="10">
    <source>
        <dbReference type="ARBA" id="ARBA00044721"/>
    </source>
</evidence>
<dbReference type="GO" id="GO:0005789">
    <property type="term" value="C:endoplasmic reticulum membrane"/>
    <property type="evidence" value="ECO:0007669"/>
    <property type="project" value="UniProtKB-SubCell"/>
</dbReference>
<evidence type="ECO:0000256" key="7">
    <source>
        <dbReference type="ARBA" id="ARBA00022824"/>
    </source>
</evidence>
<keyword evidence="9 12" id="KW-0472">Membrane</keyword>
<feature type="transmembrane region" description="Helical" evidence="12">
    <location>
        <begin position="92"/>
        <end position="111"/>
    </location>
</feature>
<feature type="transmembrane region" description="Helical" evidence="12">
    <location>
        <begin position="232"/>
        <end position="253"/>
    </location>
</feature>
<evidence type="ECO:0000256" key="5">
    <source>
        <dbReference type="ARBA" id="ARBA00022679"/>
    </source>
</evidence>
<feature type="chain" id="PRO_5019060655" description="Mannosyltransferase" evidence="13">
    <location>
        <begin position="18"/>
        <end position="573"/>
    </location>
</feature>
<keyword evidence="6 12" id="KW-0812">Transmembrane</keyword>
<organism evidence="14 15">
    <name type="scientific">Apiotrichum porosum</name>
    <dbReference type="NCBI Taxonomy" id="105984"/>
    <lineage>
        <taxon>Eukaryota</taxon>
        <taxon>Fungi</taxon>
        <taxon>Dikarya</taxon>
        <taxon>Basidiomycota</taxon>
        <taxon>Agaricomycotina</taxon>
        <taxon>Tremellomycetes</taxon>
        <taxon>Trichosporonales</taxon>
        <taxon>Trichosporonaceae</taxon>
        <taxon>Apiotrichum</taxon>
    </lineage>
</organism>
<feature type="transmembrane region" description="Helical" evidence="12">
    <location>
        <begin position="408"/>
        <end position="427"/>
    </location>
</feature>
<comment type="catalytic activity">
    <reaction evidence="11">
        <text>an alpha-D-Man-(1-&gt;2)-alpha-D-Man-(1-&gt;2)-alpha-D-Man-(1-&gt;3)-[alpha-D-Man-(1-&gt;2)-alpha-D-Man-(1-&gt;3)-alpha-D-Man-(1-&gt;6)]-beta-D-Man-(1-&gt;4)-beta-D-GlcNAc-(1-&gt;4)-alpha-D-GlcNAc-diphospho-di-trans,poly-cis-dolichol + a di-trans,poly-cis-dolichyl beta-D-mannosyl phosphate = an alpha-D-Man-(1-&gt;2)-alpha-D-Man-(1-&gt;2)-alpha-D-Man-(1-&gt;3)-[alpha-D-Man-(1-&gt;2)-alpha-D-Man-(1-&gt;3)-[alpha-D-Man-(1-&gt;6)]-alpha-D-Man-(1-&gt;6)]-beta-D-Man-(1-&gt;4)-beta-D-GlcNAc-(1-&gt;4)-alpha-D-GlcNAc-diphospho-di-trans,poly-cis-dolichol + a di-trans,poly-cis-dolichyl phosphate + H(+)</text>
        <dbReference type="Rhea" id="RHEA:29535"/>
        <dbReference type="Rhea" id="RHEA-COMP:19498"/>
        <dbReference type="Rhea" id="RHEA-COMP:19501"/>
        <dbReference type="Rhea" id="RHEA-COMP:19518"/>
        <dbReference type="Rhea" id="RHEA-COMP:19519"/>
        <dbReference type="ChEBI" id="CHEBI:15378"/>
        <dbReference type="ChEBI" id="CHEBI:57683"/>
        <dbReference type="ChEBI" id="CHEBI:58211"/>
        <dbReference type="ChEBI" id="CHEBI:132517"/>
        <dbReference type="ChEBI" id="CHEBI:132519"/>
        <dbReference type="EC" id="2.4.1.260"/>
    </reaction>
    <physiologicalReaction direction="left-to-right" evidence="11">
        <dbReference type="Rhea" id="RHEA:29536"/>
    </physiologicalReaction>
</comment>
<dbReference type="Proteomes" id="UP000279236">
    <property type="component" value="Unassembled WGS sequence"/>
</dbReference>
<feature type="signal peptide" evidence="13">
    <location>
        <begin position="1"/>
        <end position="17"/>
    </location>
</feature>
<comment type="function">
    <text evidence="10">Mannosyltransferase that operates in the biosynthetic pathway of dolichol-linked oligosaccharides, the glycan precursors employed in protein asparagine (N)-glycosylation. The assembly of dolichol-linked oligosaccharides begins on the cytosolic side of the endoplasmic reticulum membrane and finishes in its lumen. The sequential addition of sugars to dolichol pyrophosphate produces dolichol-linked oligosaccharides containing fourteen sugars, including two GlcNAcs, nine mannoses and three glucoses. Once assembled, the oligosaccharide is transferred from the lipid to nascent proteins by oligosaccharyltransferases. In the lumen of the endoplasmic reticulum, adds the eighth mannose residue in an alpha-1,6 linkage onto Man(7)GlcNAc(2)-PP-dolichol to produce Man(8)GlcNAc(2)-PP-dolichol.</text>
</comment>
<dbReference type="RefSeq" id="XP_028472210.1">
    <property type="nucleotide sequence ID" value="XM_028619341.1"/>
</dbReference>
<keyword evidence="15" id="KW-1185">Reference proteome</keyword>
<comment type="caution">
    <text evidence="14">The sequence shown here is derived from an EMBL/GenBank/DDBJ whole genome shotgun (WGS) entry which is preliminary data.</text>
</comment>
<reference evidence="14 15" key="1">
    <citation type="submission" date="2018-11" db="EMBL/GenBank/DDBJ databases">
        <title>Genome sequence of Apiotrichum porosum DSM 27194.</title>
        <authorList>
            <person name="Aliyu H."/>
            <person name="Gorte O."/>
            <person name="Ochsenreither K."/>
        </authorList>
    </citation>
    <scope>NUCLEOTIDE SEQUENCE [LARGE SCALE GENOMIC DNA]</scope>
    <source>
        <strain evidence="14 15">DSM 27194</strain>
    </source>
</reference>
<evidence type="ECO:0000256" key="12">
    <source>
        <dbReference type="RuleBase" id="RU363075"/>
    </source>
</evidence>
<accession>A0A427XE73</accession>
<keyword evidence="7 12" id="KW-0256">Endoplasmic reticulum</keyword>
<keyword evidence="4 12" id="KW-0328">Glycosyltransferase</keyword>
<feature type="transmembrane region" description="Helical" evidence="12">
    <location>
        <begin position="123"/>
        <end position="140"/>
    </location>
</feature>
<evidence type="ECO:0000256" key="2">
    <source>
        <dbReference type="ARBA" id="ARBA00004922"/>
    </source>
</evidence>
<dbReference type="EMBL" id="RSCE01000018">
    <property type="protein sequence ID" value="RSH77063.1"/>
    <property type="molecule type" value="Genomic_DNA"/>
</dbReference>
<dbReference type="GeneID" id="39588231"/>
<dbReference type="STRING" id="105984.A0A427XE73"/>
<dbReference type="InterPro" id="IPR005599">
    <property type="entry name" value="GPI_mannosylTrfase"/>
</dbReference>
<evidence type="ECO:0000256" key="13">
    <source>
        <dbReference type="SAM" id="SignalP"/>
    </source>
</evidence>
<evidence type="ECO:0000313" key="14">
    <source>
        <dbReference type="EMBL" id="RSH77063.1"/>
    </source>
</evidence>
<dbReference type="AlphaFoldDB" id="A0A427XE73"/>
<keyword evidence="13" id="KW-0732">Signal</keyword>
<evidence type="ECO:0000256" key="6">
    <source>
        <dbReference type="ARBA" id="ARBA00022692"/>
    </source>
</evidence>
<feature type="transmembrane region" description="Helical" evidence="12">
    <location>
        <begin position="375"/>
        <end position="396"/>
    </location>
</feature>
<comment type="subcellular location">
    <subcellularLocation>
        <location evidence="1 12">Endoplasmic reticulum membrane</location>
        <topology evidence="1 12">Multi-pass membrane protein</topology>
    </subcellularLocation>
</comment>
<feature type="transmembrane region" description="Helical" evidence="12">
    <location>
        <begin position="350"/>
        <end position="369"/>
    </location>
</feature>
<name>A0A427XE73_9TREE</name>
<sequence>MPTLPIWLALLLVGVPAAHVLIAPYTKVEESFTIHAAYDVLRYGFAPRALEMQSLTYRCSLPSSTACFTSSRARVDHQWDHRTFPGAVPRSFLPPILLAVVSWPVAALANLGGITRTSVDVQVLVRLVLAFAFSASYAHLARTIWTRYGPSTAKLFVIISLIQFHVPYYAGRTLPNFTALPFVVLAVSLVLRGRNFAGIALMTAVATVVRLELALFVVPLALNLVIIRRMSLLSALAAGVVGGVGSLLVAAPIDYTLWAPVLPHESLPGFTPTSALWPELSAMIFNVVDGHADEWGVMHATFYATSLGKMLAGALPLVNGGILWAIVLAITGNKDSVISDTNLQRCVGEVSRVFGPPVVALVGCLTTVGHKEWRFIVYVMPILNILAGSTASALWYIPHRAGRVVTRLGVLALLAITLAVTAFSTYVSTANYPGGQVWTTLNTLAIPEGSTIHFPSYPLQTGATLFTFTHASAAASGTSGALAFPAQQSPTWVYSKNEDVALLTPAGAWAADIDYVITHNAASWISGHKAYRNGELMWTEVANIGGLNGVRRGGKYFLEVAWGKKLSILKRVD</sequence>
<evidence type="ECO:0000313" key="15">
    <source>
        <dbReference type="Proteomes" id="UP000279236"/>
    </source>
</evidence>
<comment type="similarity">
    <text evidence="3 12">Belongs to the glycosyltransferase 22 family.</text>
</comment>
<evidence type="ECO:0000256" key="4">
    <source>
        <dbReference type="ARBA" id="ARBA00022676"/>
    </source>
</evidence>
<feature type="transmembrane region" description="Helical" evidence="12">
    <location>
        <begin position="199"/>
        <end position="225"/>
    </location>
</feature>
<dbReference type="GO" id="GO:0052917">
    <property type="term" value="F:dol-P-Man:Man(7)GlcNAc(2)-PP-Dol alpha-1,6-mannosyltransferase activity"/>
    <property type="evidence" value="ECO:0007669"/>
    <property type="project" value="UniProtKB-EC"/>
</dbReference>